<protein>
    <submittedName>
        <fullName evidence="2">ECF transporter S component</fullName>
    </submittedName>
</protein>
<dbReference type="Pfam" id="PF12822">
    <property type="entry name" value="ECF_trnsprt"/>
    <property type="match status" value="1"/>
</dbReference>
<dbReference type="EMBL" id="JADPIE010000001">
    <property type="protein sequence ID" value="MBF8435899.1"/>
    <property type="molecule type" value="Genomic_DNA"/>
</dbReference>
<keyword evidence="3" id="KW-1185">Reference proteome</keyword>
<evidence type="ECO:0000313" key="3">
    <source>
        <dbReference type="Proteomes" id="UP000621436"/>
    </source>
</evidence>
<dbReference type="Proteomes" id="UP000621436">
    <property type="component" value="Unassembled WGS sequence"/>
</dbReference>
<dbReference type="AlphaFoldDB" id="A0A931F900"/>
<comment type="caution">
    <text evidence="2">The sequence shown here is derived from an EMBL/GenBank/DDBJ whole genome shotgun (WGS) entry which is preliminary data.</text>
</comment>
<dbReference type="GO" id="GO:0022857">
    <property type="term" value="F:transmembrane transporter activity"/>
    <property type="evidence" value="ECO:0007669"/>
    <property type="project" value="InterPro"/>
</dbReference>
<keyword evidence="1" id="KW-1133">Transmembrane helix</keyword>
<accession>A0A931F900</accession>
<gene>
    <name evidence="2" type="ORF">I0Q91_02300</name>
</gene>
<sequence length="164" mass="17855">MILNTKKLTRSGLLIALGIIIPYFFHMFGISGRIFLPMHFPPLLGGFLVGPLYGAVIGAVLPILNSMISGIPQMPTMAFMIVELAAFGLVAGILYKKMNLFISLIISMLVGRIIYFILFALFIEFTNPFVYIFGGIASSLPGVIGQLLLIPAIVTVLESKYGKI</sequence>
<reference evidence="2" key="1">
    <citation type="submission" date="2020-11" db="EMBL/GenBank/DDBJ databases">
        <title>Halonatronomonas betainensis gen. nov., sp. nov. a novel haloalkaliphilic representative of the family Halanaerobiacae capable of betaine degradation.</title>
        <authorList>
            <person name="Boltyanskaya Y."/>
            <person name="Kevbrin V."/>
            <person name="Detkova E."/>
            <person name="Grouzdev D.S."/>
            <person name="Koziaeva V."/>
            <person name="Zhilina T."/>
        </authorList>
    </citation>
    <scope>NUCLEOTIDE SEQUENCE</scope>
    <source>
        <strain evidence="2">Z-7014</strain>
    </source>
</reference>
<feature type="transmembrane region" description="Helical" evidence="1">
    <location>
        <begin position="42"/>
        <end position="64"/>
    </location>
</feature>
<evidence type="ECO:0000256" key="1">
    <source>
        <dbReference type="SAM" id="Phobius"/>
    </source>
</evidence>
<keyword evidence="1" id="KW-0812">Transmembrane</keyword>
<feature type="transmembrane region" description="Helical" evidence="1">
    <location>
        <begin position="130"/>
        <end position="154"/>
    </location>
</feature>
<feature type="transmembrane region" description="Helical" evidence="1">
    <location>
        <begin position="12"/>
        <end position="36"/>
    </location>
</feature>
<feature type="transmembrane region" description="Helical" evidence="1">
    <location>
        <begin position="101"/>
        <end position="123"/>
    </location>
</feature>
<proteinExistence type="predicted"/>
<dbReference type="Gene3D" id="1.10.1760.20">
    <property type="match status" value="1"/>
</dbReference>
<organism evidence="2 3">
    <name type="scientific">Halonatronomonas betaini</name>
    <dbReference type="NCBI Taxonomy" id="2778430"/>
    <lineage>
        <taxon>Bacteria</taxon>
        <taxon>Bacillati</taxon>
        <taxon>Bacillota</taxon>
        <taxon>Clostridia</taxon>
        <taxon>Halanaerobiales</taxon>
        <taxon>Halarsenatibacteraceae</taxon>
        <taxon>Halonatronomonas</taxon>
    </lineage>
</organism>
<dbReference type="InterPro" id="IPR024529">
    <property type="entry name" value="ECF_trnsprt_substrate-spec"/>
</dbReference>
<name>A0A931F900_9FIRM</name>
<feature type="transmembrane region" description="Helical" evidence="1">
    <location>
        <begin position="76"/>
        <end position="95"/>
    </location>
</feature>
<evidence type="ECO:0000313" key="2">
    <source>
        <dbReference type="EMBL" id="MBF8435899.1"/>
    </source>
</evidence>
<keyword evidence="1" id="KW-0472">Membrane</keyword>